<keyword evidence="2" id="KW-1185">Reference proteome</keyword>
<protein>
    <submittedName>
        <fullName evidence="1">Uncharacterized protein</fullName>
    </submittedName>
</protein>
<dbReference type="RefSeq" id="WP_149544839.1">
    <property type="nucleotide sequence ID" value="NZ_VTPS01000005.1"/>
</dbReference>
<dbReference type="InterPro" id="IPR058303">
    <property type="entry name" value="DUF7990"/>
</dbReference>
<accession>A0A5D8QEJ9</accession>
<dbReference type="EMBL" id="VTPS01000005">
    <property type="protein sequence ID" value="TZE82599.1"/>
    <property type="molecule type" value="Genomic_DNA"/>
</dbReference>
<reference evidence="1 2" key="1">
    <citation type="submission" date="2019-08" db="EMBL/GenBank/DDBJ databases">
        <title>Calorimonas adulescens gen. nov., sp. nov., an anaerobic thermophilic bacterium from Sakhalin hot spring.</title>
        <authorList>
            <person name="Khomyakova M.A."/>
            <person name="Merkel A.Y."/>
            <person name="Novikov A."/>
            <person name="Bonch-Osmolovskaya E.A."/>
            <person name="Slobodkin A.I."/>
        </authorList>
    </citation>
    <scope>NUCLEOTIDE SEQUENCE [LARGE SCALE GENOMIC DNA]</scope>
    <source>
        <strain evidence="1 2">A05MB</strain>
    </source>
</reference>
<dbReference type="Pfam" id="PF25952">
    <property type="entry name" value="DUF7990"/>
    <property type="match status" value="1"/>
</dbReference>
<evidence type="ECO:0000313" key="1">
    <source>
        <dbReference type="EMBL" id="TZE82599.1"/>
    </source>
</evidence>
<dbReference type="AlphaFoldDB" id="A0A5D8QEJ9"/>
<gene>
    <name evidence="1" type="ORF">FWJ32_04810</name>
</gene>
<proteinExistence type="predicted"/>
<comment type="caution">
    <text evidence="1">The sequence shown here is derived from an EMBL/GenBank/DDBJ whole genome shotgun (WGS) entry which is preliminary data.</text>
</comment>
<dbReference type="Proteomes" id="UP000322976">
    <property type="component" value="Unassembled WGS sequence"/>
</dbReference>
<name>A0A5D8QEJ9_9THEO</name>
<evidence type="ECO:0000313" key="2">
    <source>
        <dbReference type="Proteomes" id="UP000322976"/>
    </source>
</evidence>
<organism evidence="1 2">
    <name type="scientific">Calorimonas adulescens</name>
    <dbReference type="NCBI Taxonomy" id="2606906"/>
    <lineage>
        <taxon>Bacteria</taxon>
        <taxon>Bacillati</taxon>
        <taxon>Bacillota</taxon>
        <taxon>Clostridia</taxon>
        <taxon>Thermoanaerobacterales</taxon>
        <taxon>Thermoanaerobacteraceae</taxon>
        <taxon>Calorimonas</taxon>
    </lineage>
</organism>
<sequence length="97" mass="11598">MNNERLMKTLDFTKEFIKGAFSADYNSSRIMRVEAYEKLDNFMILCYGELLGLPLPSSYYSIELLPYLAEDLTTWEKRMLDRKEVLSERWGKYDWCC</sequence>